<accession>A0A8D8SEJ8</accession>
<proteinExistence type="predicted"/>
<protein>
    <submittedName>
        <fullName evidence="1">Uncharacterized protein</fullName>
    </submittedName>
</protein>
<dbReference type="AlphaFoldDB" id="A0A8D8SEJ8"/>
<reference evidence="1" key="1">
    <citation type="submission" date="2021-05" db="EMBL/GenBank/DDBJ databases">
        <authorList>
            <person name="Alioto T."/>
            <person name="Alioto T."/>
            <person name="Gomez Garrido J."/>
        </authorList>
    </citation>
    <scope>NUCLEOTIDE SEQUENCE</scope>
</reference>
<evidence type="ECO:0000313" key="1">
    <source>
        <dbReference type="EMBL" id="CAG6668364.1"/>
    </source>
</evidence>
<organism evidence="1">
    <name type="scientific">Cacopsylla melanoneura</name>
    <dbReference type="NCBI Taxonomy" id="428564"/>
    <lineage>
        <taxon>Eukaryota</taxon>
        <taxon>Metazoa</taxon>
        <taxon>Ecdysozoa</taxon>
        <taxon>Arthropoda</taxon>
        <taxon>Hexapoda</taxon>
        <taxon>Insecta</taxon>
        <taxon>Pterygota</taxon>
        <taxon>Neoptera</taxon>
        <taxon>Paraneoptera</taxon>
        <taxon>Hemiptera</taxon>
        <taxon>Sternorrhyncha</taxon>
        <taxon>Psylloidea</taxon>
        <taxon>Psyllidae</taxon>
        <taxon>Psyllinae</taxon>
        <taxon>Cacopsylla</taxon>
    </lineage>
</organism>
<dbReference type="EMBL" id="HBUF01218636">
    <property type="protein sequence ID" value="CAG6668364.1"/>
    <property type="molecule type" value="Transcribed_RNA"/>
</dbReference>
<name>A0A8D8SEJ8_9HEMI</name>
<sequence length="101" mass="11536">MVEKGTHRCHQGMKEVHSCHQGLKGAHRCHQGLKGAMCNVGYLKSLNTPFLFLWLFWERLIFYPMFAHAHGHTEANFHLSGCNHCDAMFPHGNGYVHTFVS</sequence>